<dbReference type="Gene3D" id="1.20.58.2220">
    <property type="entry name" value="Formin, FH2 domain"/>
    <property type="match status" value="1"/>
</dbReference>
<evidence type="ECO:0000256" key="3">
    <source>
        <dbReference type="ARBA" id="ARBA00023054"/>
    </source>
</evidence>
<evidence type="ECO:0000256" key="5">
    <source>
        <dbReference type="SAM" id="Coils"/>
    </source>
</evidence>
<dbReference type="InterPro" id="IPR042201">
    <property type="entry name" value="FH2_Formin_sf"/>
</dbReference>
<feature type="compositionally biased region" description="Basic and acidic residues" evidence="6">
    <location>
        <begin position="25"/>
        <end position="36"/>
    </location>
</feature>
<evidence type="ECO:0000313" key="8">
    <source>
        <dbReference type="Proteomes" id="UP000694890"/>
    </source>
</evidence>
<protein>
    <submittedName>
        <fullName evidence="9">LOW QUALITY PROTEIN: formin-2</fullName>
    </submittedName>
</protein>
<dbReference type="GO" id="GO:0045010">
    <property type="term" value="P:actin nucleation"/>
    <property type="evidence" value="ECO:0007669"/>
    <property type="project" value="InterPro"/>
</dbReference>
<evidence type="ECO:0000256" key="2">
    <source>
        <dbReference type="ARBA" id="ARBA00005271"/>
    </source>
</evidence>
<feature type="domain" description="FH2" evidence="7">
    <location>
        <begin position="1080"/>
        <end position="1495"/>
    </location>
</feature>
<feature type="compositionally biased region" description="Gly residues" evidence="6">
    <location>
        <begin position="147"/>
        <end position="156"/>
    </location>
</feature>
<dbReference type="PANTHER" id="PTHR45920">
    <property type="entry name" value="FORMIN HOMOLOGY 2 DOMAIN CONTAINING, ISOFORM I"/>
    <property type="match status" value="1"/>
</dbReference>
<dbReference type="GO" id="GO:0005737">
    <property type="term" value="C:cytoplasm"/>
    <property type="evidence" value="ECO:0007669"/>
    <property type="project" value="UniProtKB-ARBA"/>
</dbReference>
<feature type="compositionally biased region" description="Basic and acidic residues" evidence="6">
    <location>
        <begin position="296"/>
        <end position="326"/>
    </location>
</feature>
<evidence type="ECO:0000256" key="1">
    <source>
        <dbReference type="ARBA" id="ARBA00004123"/>
    </source>
</evidence>
<feature type="region of interest" description="Disordered" evidence="6">
    <location>
        <begin position="524"/>
        <end position="605"/>
    </location>
</feature>
<dbReference type="Proteomes" id="UP000694890">
    <property type="component" value="Unplaced"/>
</dbReference>
<evidence type="ECO:0000256" key="6">
    <source>
        <dbReference type="SAM" id="MobiDB-lite"/>
    </source>
</evidence>
<feature type="region of interest" description="Disordered" evidence="6">
    <location>
        <begin position="222"/>
        <end position="254"/>
    </location>
</feature>
<feature type="compositionally biased region" description="Low complexity" evidence="6">
    <location>
        <begin position="528"/>
        <end position="545"/>
    </location>
</feature>
<feature type="compositionally biased region" description="Basic and acidic residues" evidence="6">
    <location>
        <begin position="583"/>
        <end position="594"/>
    </location>
</feature>
<name>A0AAJ7LHN3_LATCA</name>
<keyword evidence="3 5" id="KW-0175">Coiled coil</keyword>
<feature type="compositionally biased region" description="Gly residues" evidence="6">
    <location>
        <begin position="49"/>
        <end position="65"/>
    </location>
</feature>
<evidence type="ECO:0000313" key="9">
    <source>
        <dbReference type="RefSeq" id="XP_018522025.2"/>
    </source>
</evidence>
<dbReference type="FunFam" id="1.20.58.2220:FF:000005">
    <property type="entry name" value="Formin 1"/>
    <property type="match status" value="1"/>
</dbReference>
<evidence type="ECO:0000259" key="7">
    <source>
        <dbReference type="PROSITE" id="PS51444"/>
    </source>
</evidence>
<dbReference type="InterPro" id="IPR015425">
    <property type="entry name" value="FH2_Formin"/>
</dbReference>
<feature type="compositionally biased region" description="Pro residues" evidence="6">
    <location>
        <begin position="899"/>
        <end position="910"/>
    </location>
</feature>
<gene>
    <name evidence="9" type="primary">fmn2b</name>
</gene>
<comment type="similarity">
    <text evidence="2">Belongs to the formin homology family. Cappuccino subfamily.</text>
</comment>
<dbReference type="PROSITE" id="PS51444">
    <property type="entry name" value="FH2"/>
    <property type="match status" value="1"/>
</dbReference>
<dbReference type="KEGG" id="lcf:108876777"/>
<feature type="coiled-coil region" evidence="5">
    <location>
        <begin position="1407"/>
        <end position="1434"/>
    </location>
</feature>
<dbReference type="SUPFAM" id="SSF101447">
    <property type="entry name" value="Formin homology 2 domain (FH2 domain)"/>
    <property type="match status" value="1"/>
</dbReference>
<dbReference type="GO" id="GO:0030866">
    <property type="term" value="P:cortical actin cytoskeleton organization"/>
    <property type="evidence" value="ECO:0007669"/>
    <property type="project" value="TreeGrafter"/>
</dbReference>
<dbReference type="SMART" id="SM00498">
    <property type="entry name" value="FH2"/>
    <property type="match status" value="1"/>
</dbReference>
<feature type="compositionally biased region" description="Basic and acidic residues" evidence="6">
    <location>
        <begin position="101"/>
        <end position="117"/>
    </location>
</feature>
<feature type="compositionally biased region" description="Basic residues" evidence="6">
    <location>
        <begin position="37"/>
        <end position="48"/>
    </location>
</feature>
<dbReference type="PANTHER" id="PTHR45920:SF7">
    <property type="entry name" value="FORMIN-G"/>
    <property type="match status" value="1"/>
</dbReference>
<feature type="compositionally biased region" description="Pro residues" evidence="6">
    <location>
        <begin position="923"/>
        <end position="1038"/>
    </location>
</feature>
<dbReference type="CTD" id="566432"/>
<comment type="subcellular location">
    <subcellularLocation>
        <location evidence="1">Nucleus</location>
    </subcellularLocation>
</comment>
<feature type="region of interest" description="Disordered" evidence="6">
    <location>
        <begin position="279"/>
        <end position="327"/>
    </location>
</feature>
<feature type="region of interest" description="Disordered" evidence="6">
    <location>
        <begin position="364"/>
        <end position="425"/>
    </location>
</feature>
<evidence type="ECO:0000256" key="4">
    <source>
        <dbReference type="ARBA" id="ARBA00023242"/>
    </source>
</evidence>
<dbReference type="PRINTS" id="PR00828">
    <property type="entry name" value="FORMIN"/>
</dbReference>
<feature type="compositionally biased region" description="Basic and acidic residues" evidence="6">
    <location>
        <begin position="125"/>
        <end position="146"/>
    </location>
</feature>
<dbReference type="GeneID" id="108876777"/>
<dbReference type="GO" id="GO:0008017">
    <property type="term" value="F:microtubule binding"/>
    <property type="evidence" value="ECO:0007669"/>
    <property type="project" value="InterPro"/>
</dbReference>
<dbReference type="RefSeq" id="XP_018522025.2">
    <property type="nucleotide sequence ID" value="XM_018666509.2"/>
</dbReference>
<accession>A0AAJ7LHN3</accession>
<organism evidence="8 9">
    <name type="scientific">Lates calcarifer</name>
    <name type="common">Barramundi</name>
    <name type="synonym">Holocentrus calcarifer</name>
    <dbReference type="NCBI Taxonomy" id="8187"/>
    <lineage>
        <taxon>Eukaryota</taxon>
        <taxon>Metazoa</taxon>
        <taxon>Chordata</taxon>
        <taxon>Craniata</taxon>
        <taxon>Vertebrata</taxon>
        <taxon>Euteleostomi</taxon>
        <taxon>Actinopterygii</taxon>
        <taxon>Neopterygii</taxon>
        <taxon>Teleostei</taxon>
        <taxon>Neoteleostei</taxon>
        <taxon>Acanthomorphata</taxon>
        <taxon>Carangaria</taxon>
        <taxon>Carangaria incertae sedis</taxon>
        <taxon>Centropomidae</taxon>
        <taxon>Lates</taxon>
    </lineage>
</organism>
<keyword evidence="4" id="KW-0539">Nucleus</keyword>
<feature type="region of interest" description="Disordered" evidence="6">
    <location>
        <begin position="881"/>
        <end position="1038"/>
    </location>
</feature>
<dbReference type="GO" id="GO:0051015">
    <property type="term" value="F:actin filament binding"/>
    <property type="evidence" value="ECO:0007669"/>
    <property type="project" value="TreeGrafter"/>
</dbReference>
<dbReference type="GO" id="GO:0005634">
    <property type="term" value="C:nucleus"/>
    <property type="evidence" value="ECO:0007669"/>
    <property type="project" value="UniProtKB-SubCell"/>
</dbReference>
<reference evidence="9" key="1">
    <citation type="submission" date="2025-08" db="UniProtKB">
        <authorList>
            <consortium name="RefSeq"/>
        </authorList>
    </citation>
    <scope>IDENTIFICATION</scope>
    <source>
        <tissue evidence="9">Brain</tissue>
    </source>
</reference>
<proteinExistence type="inferred from homology"/>
<dbReference type="InterPro" id="IPR001265">
    <property type="entry name" value="Formin_Cappuccino_subfam"/>
</dbReference>
<dbReference type="GO" id="GO:0005884">
    <property type="term" value="C:actin filament"/>
    <property type="evidence" value="ECO:0007669"/>
    <property type="project" value="InterPro"/>
</dbReference>
<sequence length="1519" mass="163515">MGNQEAKQRKAAAASGNGSYPSLDEGWREGGGDVTKKGGKKLHGKHGGKGAGSSGGGAGIHGTGPGKKKNKSESKPSVFSIRKRKSNVKGKGDTCSSVTGSKEDILASQHDELDSTKTPDLSADELGHSDNEAAFSEKKKKVEQGKKIGGGGGGGKQKQEMQQKASTAATSPAEDGGQKGGSSGSDTDIYSFHSAADHEDLLADIQLTIKLQRQQQQGVFGSIVEAQGGGEKDQSWGGGEGRQKQSNGVVKLTPPEVLDLTPELELGSDALSFLETGTLSGSVKHKDQPPTLNRPVHTEVHERRAEEREEHLELNGKEQREGEREASLCVATGTKGQHAWAQQPPHTAITMATVEGVAVSPVTMVTSGNSFPGHTFDSAGKPPGEEQEEGGESPQEQREPEVEVDLSLPPTVGHNRGPEDTEGLRTGTVFEEGEGQLGSGTSAESLEDCLSAGSELNHSAAASTSASPSTQQCRRSSICFTPLPPQESPTLAKRLLRSTHSSTSSSPVVKPYPPIFPSYIKTTTRQLSSPGHSPALSPSHSPLSPRRAHHHLHRMMAEGHQVRRQRSRSLAGPLSRSADWTEELERRLRSREEDGGGSSGSGEYLASYKGGGSQPICATTRSSCGQVSTCGFQDVFTGRTLLEKLFLQQQQEEPEEAERLCSRILAMGLLLPFTDCFREQLGGSTAHITNTPSANFDQDQLYTWAAVNQPPHSLDPPDGKVHGQIKGPWPSARPGSDNRTVLKSTEAVEDSQEHHAAMLGLRQQQKESQDCPEERVLSSAKLKEKHVNVIQQLEQTIEDLRTKIAELERQPPLLDRGSMKPTTSTTDQECGGEEGLLRAVCDAHLQTEAAPSLSCLEAKSVQTSPMDDSFKFKVPCSDGANSLEPPPGRDGFQCSCQQQPPPPPPPPPLPGGAAPPHSGQTVVPPPPPPPPPLPVGSVPAPPPPPPPPPLPVGSVPAPPPSPPPPPLPGGCVPPPPPPLPGGLAPPPPPPPPLSGGPLPPPPPPLPLPGGIAPPPPPPPLPGLGGPPPPPPPPGCGPPPAPPPPGAICIPPALPGALGSLPPPLPLGLYTLGLTQEKPPRKALVEPPRPMKPLYWTRIQLHTKKDVSSSLVWDTIDEPDVDFEEFVELFSKTAVKVKKQPLSDTITKSKTKQVVKLLNNKRSQAVGILMSSLHLDMKDIQHAILNLDNTVVDLETLQALYENRAQQEELDKIEKHIKSSKDKENAKPLDKPEQFLYQLSVIPNFSGRVFCILFQSSFTECMSSITRKLDILQRVCKALQDSESVKQVLGLVLAFGNFMNGGNRTRGQADGFTLDILPKLKDVKSSDSVKSLLSYLVAYYLRHFDEDAGRETCVYPLPEPHDLFQASQMKFEDFQKDLTRLRKDLRACTSEVEKVCKVSDEDNLQPFKNKMEDFLTQAKSELETLESQLSSTHKLFLELTVFFSVKAKAGEKEVSPNTFFCIWHEFSSDFKDQWKKENKIILKERLKAAEECFRQAKEKASYSVKPKHASGIKAKLGMKI</sequence>
<feature type="region of interest" description="Disordered" evidence="6">
    <location>
        <begin position="808"/>
        <end position="831"/>
    </location>
</feature>
<feature type="region of interest" description="Disordered" evidence="6">
    <location>
        <begin position="1"/>
        <end position="192"/>
    </location>
</feature>
<dbReference type="Pfam" id="PF02181">
    <property type="entry name" value="FH2"/>
    <property type="match status" value="1"/>
</dbReference>